<keyword evidence="4" id="KW-1185">Reference proteome</keyword>
<protein>
    <recommendedName>
        <fullName evidence="5">DUF3551 domain-containing protein</fullName>
    </recommendedName>
</protein>
<evidence type="ECO:0000256" key="1">
    <source>
        <dbReference type="SAM" id="MobiDB-lite"/>
    </source>
</evidence>
<reference evidence="3 4" key="1">
    <citation type="submission" date="2020-08" db="EMBL/GenBank/DDBJ databases">
        <title>Genomic Encyclopedia of Type Strains, Phase IV (KMG-IV): sequencing the most valuable type-strain genomes for metagenomic binning, comparative biology and taxonomic classification.</title>
        <authorList>
            <person name="Goeker M."/>
        </authorList>
    </citation>
    <scope>NUCLEOTIDE SEQUENCE [LARGE SCALE GENOMIC DNA]</scope>
    <source>
        <strain evidence="3 4">DSM 22359</strain>
    </source>
</reference>
<gene>
    <name evidence="3" type="ORF">HNR38_001005</name>
</gene>
<evidence type="ECO:0000313" key="4">
    <source>
        <dbReference type="Proteomes" id="UP000591735"/>
    </source>
</evidence>
<proteinExistence type="predicted"/>
<evidence type="ECO:0000313" key="3">
    <source>
        <dbReference type="EMBL" id="MBB5320533.1"/>
    </source>
</evidence>
<evidence type="ECO:0000256" key="2">
    <source>
        <dbReference type="SAM" id="SignalP"/>
    </source>
</evidence>
<feature type="chain" id="PRO_5032598634" description="DUF3551 domain-containing protein" evidence="2">
    <location>
        <begin position="24"/>
        <end position="104"/>
    </location>
</feature>
<dbReference type="Proteomes" id="UP000591735">
    <property type="component" value="Unassembled WGS sequence"/>
</dbReference>
<dbReference type="RefSeq" id="WP_183700413.1">
    <property type="nucleotide sequence ID" value="NZ_JACHFE010000002.1"/>
</dbReference>
<keyword evidence="2" id="KW-0732">Signal</keyword>
<accession>A0A840U8H4</accession>
<sequence length="104" mass="10948">MNRQFLIAILSVFLLVGMPFLVAAPQNDRTSHQVASAHTDCGASDAAMACAIQSSHCTVVFFAGSAYATPESVNGDKGDYPIPAGSRYQPPVYDVATPPPDVFS</sequence>
<name>A0A840U8H4_9GAMM</name>
<comment type="caution">
    <text evidence="3">The sequence shown here is derived from an EMBL/GenBank/DDBJ whole genome shotgun (WGS) entry which is preliminary data.</text>
</comment>
<organism evidence="3 4">
    <name type="scientific">Marinobacter oulmenensis</name>
    <dbReference type="NCBI Taxonomy" id="643747"/>
    <lineage>
        <taxon>Bacteria</taxon>
        <taxon>Pseudomonadati</taxon>
        <taxon>Pseudomonadota</taxon>
        <taxon>Gammaproteobacteria</taxon>
        <taxon>Pseudomonadales</taxon>
        <taxon>Marinobacteraceae</taxon>
        <taxon>Marinobacter</taxon>
    </lineage>
</organism>
<feature type="region of interest" description="Disordered" evidence="1">
    <location>
        <begin position="69"/>
        <end position="104"/>
    </location>
</feature>
<dbReference type="EMBL" id="JACHFE010000002">
    <property type="protein sequence ID" value="MBB5320533.1"/>
    <property type="molecule type" value="Genomic_DNA"/>
</dbReference>
<dbReference type="AlphaFoldDB" id="A0A840U8H4"/>
<evidence type="ECO:0008006" key="5">
    <source>
        <dbReference type="Google" id="ProtNLM"/>
    </source>
</evidence>
<feature type="signal peptide" evidence="2">
    <location>
        <begin position="1"/>
        <end position="23"/>
    </location>
</feature>